<evidence type="ECO:0000256" key="1">
    <source>
        <dbReference type="SAM" id="MobiDB-lite"/>
    </source>
</evidence>
<dbReference type="KEGG" id="haxz:M0R88_13195"/>
<dbReference type="InterPro" id="IPR058440">
    <property type="entry name" value="DUF8127"/>
</dbReference>
<gene>
    <name evidence="2" type="ORF">M0R88_13195</name>
</gene>
<reference evidence="2" key="1">
    <citation type="submission" date="2022-04" db="EMBL/GenBank/DDBJ databases">
        <title>Diverse halophilic archaea isolated from saline environments.</title>
        <authorList>
            <person name="Cui H.-L."/>
        </authorList>
    </citation>
    <scope>NUCLEOTIDE SEQUENCE</scope>
    <source>
        <strain evidence="2">XZYJT40</strain>
    </source>
</reference>
<dbReference type="Proteomes" id="UP000830434">
    <property type="component" value="Chromosome"/>
</dbReference>
<sequence length="249" mass="26979">MTAVALLTPPRRDALLAVLALALLLAPVWAPLTHLGDPSYRYERTPVTAANGPIEYANESDALTHRVISTDVACTGGTMESRACFFERRLAAGHTVPTSVSASTSGKVGHFPTFERYDYAVLNGTVYETSYVANRSGEDDGDHRVELALEPVPARRALDSVSMRAERAPAPVRRAAERGTATSHRHLDPPKTPIQVGGDTYYRVYQLGQNDASAFEKLLAGLLRWGSPLVGVTLVVSLSGRFEVRYVGE</sequence>
<organism evidence="2 3">
    <name type="scientific">Halorussus gelatinilyticus</name>
    <dbReference type="NCBI Taxonomy" id="2937524"/>
    <lineage>
        <taxon>Archaea</taxon>
        <taxon>Methanobacteriati</taxon>
        <taxon>Methanobacteriota</taxon>
        <taxon>Stenosarchaea group</taxon>
        <taxon>Halobacteria</taxon>
        <taxon>Halobacteriales</taxon>
        <taxon>Haladaptataceae</taxon>
        <taxon>Halorussus</taxon>
    </lineage>
</organism>
<evidence type="ECO:0000313" key="3">
    <source>
        <dbReference type="Proteomes" id="UP000830434"/>
    </source>
</evidence>
<dbReference type="RefSeq" id="WP_248653963.1">
    <property type="nucleotide sequence ID" value="NZ_CP096658.1"/>
</dbReference>
<dbReference type="EMBL" id="CP096658">
    <property type="protein sequence ID" value="UPV99470.1"/>
    <property type="molecule type" value="Genomic_DNA"/>
</dbReference>
<dbReference type="GeneID" id="72190828"/>
<feature type="region of interest" description="Disordered" evidence="1">
    <location>
        <begin position="166"/>
        <end position="191"/>
    </location>
</feature>
<proteinExistence type="predicted"/>
<name>A0A8U0IFK0_9EURY</name>
<dbReference type="AlphaFoldDB" id="A0A8U0IFK0"/>
<dbReference type="Pfam" id="PF26448">
    <property type="entry name" value="DUF8127"/>
    <property type="match status" value="1"/>
</dbReference>
<keyword evidence="3" id="KW-1185">Reference proteome</keyword>
<evidence type="ECO:0000313" key="2">
    <source>
        <dbReference type="EMBL" id="UPV99470.1"/>
    </source>
</evidence>
<accession>A0A8U0IFK0</accession>
<protein>
    <submittedName>
        <fullName evidence="2">Uncharacterized protein</fullName>
    </submittedName>
</protein>